<reference evidence="2" key="1">
    <citation type="submission" date="2017-01" db="EMBL/GenBank/DDBJ databases">
        <authorList>
            <person name="Varghese N."/>
            <person name="Submissions S."/>
        </authorList>
    </citation>
    <scope>NUCLEOTIDE SEQUENCE [LARGE SCALE GENOMIC DNA]</scope>
    <source>
        <strain evidence="2">DSM 16176</strain>
    </source>
</reference>
<keyword evidence="2" id="KW-1185">Reference proteome</keyword>
<evidence type="ECO:0000313" key="1">
    <source>
        <dbReference type="EMBL" id="SIS88664.1"/>
    </source>
</evidence>
<organism evidence="1 2">
    <name type="scientific">Alicyclobacillus vulcanalis</name>
    <dbReference type="NCBI Taxonomy" id="252246"/>
    <lineage>
        <taxon>Bacteria</taxon>
        <taxon>Bacillati</taxon>
        <taxon>Bacillota</taxon>
        <taxon>Bacilli</taxon>
        <taxon>Bacillales</taxon>
        <taxon>Alicyclobacillaceae</taxon>
        <taxon>Alicyclobacillus</taxon>
    </lineage>
</organism>
<dbReference type="OrthoDB" id="2378434at2"/>
<protein>
    <submittedName>
        <fullName evidence="1">Uncharacterized protein</fullName>
    </submittedName>
</protein>
<gene>
    <name evidence="1" type="ORF">SAMN05421799_10652</name>
</gene>
<proteinExistence type="predicted"/>
<evidence type="ECO:0000313" key="2">
    <source>
        <dbReference type="Proteomes" id="UP000186156"/>
    </source>
</evidence>
<accession>A0A1N7MRA6</accession>
<dbReference type="RefSeq" id="WP_076346935.1">
    <property type="nucleotide sequence ID" value="NZ_FTOO01000006.1"/>
</dbReference>
<dbReference type="AlphaFoldDB" id="A0A1N7MRA6"/>
<dbReference type="STRING" id="252246.SAMN05421799_10652"/>
<name>A0A1N7MRA6_9BACL</name>
<dbReference type="Proteomes" id="UP000186156">
    <property type="component" value="Unassembled WGS sequence"/>
</dbReference>
<dbReference type="EMBL" id="FTOO01000006">
    <property type="protein sequence ID" value="SIS88664.1"/>
    <property type="molecule type" value="Genomic_DNA"/>
</dbReference>
<sequence length="93" mass="10716">MSDVLNDIQDVRQRAAAILSGRKLQMLEEAGMTVVDKRRLEALERLYDAARRCVMFGRVYGGRESFINGFDYTMWRVAHKDLCDAVDELEAMK</sequence>